<dbReference type="WBParaSite" id="RSKR_0000010100.1">
    <property type="protein sequence ID" value="RSKR_0000010100.1"/>
    <property type="gene ID" value="RSKR_0000010100"/>
</dbReference>
<reference evidence="2" key="1">
    <citation type="submission" date="2016-11" db="UniProtKB">
        <authorList>
            <consortium name="WormBaseParasite"/>
        </authorList>
    </citation>
    <scope>IDENTIFICATION</scope>
    <source>
        <strain evidence="2">KR3021</strain>
    </source>
</reference>
<name>A0AC35TG06_9BILA</name>
<accession>A0AC35TG06</accession>
<dbReference type="Proteomes" id="UP000095286">
    <property type="component" value="Unplaced"/>
</dbReference>
<proteinExistence type="predicted"/>
<organism evidence="1 2">
    <name type="scientific">Rhabditophanes sp. KR3021</name>
    <dbReference type="NCBI Taxonomy" id="114890"/>
    <lineage>
        <taxon>Eukaryota</taxon>
        <taxon>Metazoa</taxon>
        <taxon>Ecdysozoa</taxon>
        <taxon>Nematoda</taxon>
        <taxon>Chromadorea</taxon>
        <taxon>Rhabditida</taxon>
        <taxon>Tylenchina</taxon>
        <taxon>Panagrolaimomorpha</taxon>
        <taxon>Strongyloidoidea</taxon>
        <taxon>Alloionematidae</taxon>
        <taxon>Rhabditophanes</taxon>
    </lineage>
</organism>
<evidence type="ECO:0000313" key="2">
    <source>
        <dbReference type="WBParaSite" id="RSKR_0000010100.1"/>
    </source>
</evidence>
<evidence type="ECO:0000313" key="1">
    <source>
        <dbReference type="Proteomes" id="UP000095286"/>
    </source>
</evidence>
<sequence>MTVNNDDITLKNLITKDPLKEDTLYGSVLDAALIYLDIGDMDCCYYVLTQIKNAFANSKNGKNEGPSAFVLNYLITNVPFDKKFIGASESFLNEYEETFRASLSLHIQKCAICRKNDGTKCPLTAEFEKKIGVALNTVNCTKLEVRCIFQYIKATKRNIWTEVEITKVYKWLGNCSIDSTAAKIIVYLLRDQGPDKERFHAKIINKLLFSQNSKFKLGLYNKLLPEMGKHATLITFLVTHVIELTTVPMSIEDDSTEDVDRNAYECRLRIALLAISKGFSMNQSSWIEILGEADMIAIMTSNDTKIAILAMEILVGNKPSNFLTQKEFDLIMVGFYIHSVNCKGETADAIVNIIRKLFIVLCNGGQLILKKVECSVEESEKILHFRKAMVELVERLFVWLLKTNNQSVTKIAGEVLQLIYLKDGLIVKNNGVVKDCFFKYVNFVDLINSKVEHNLMHSLYYIEASVKKTVYPILFKYTHNLYFKKKVFETMDRLKVSNSFADIEYIQNLLELYTRVDDFNIFAHTEYVYDLYAEAKQVNLIPSVSEPNIYVHFFLSTTATLISSPRFQMLLASGKDCNKINHAIKYKILPAMFALQIQADWYTHNEAPEGYLPEEVGDAIFRQRKAQKLSVFKERPFARDALAISMRCTKALGTVLFSLIQQDKFELVFEYDFKASMIGYFIYQLMNTKHVGCFKILNTYFNQICRIYSERKLEKDNFTPSIDPIMVNYGNCRSLNLEGNGPEWLNKINKFSIGVSYANAKAVAMNCEILDQYASQLTLKVEIPKNVRNGTRKSAGLPQFISNILMYEKCVNDKYSQLDRLLGRFTKELVDPSTSSLDHFSVLKELFKRNKTADYWEEWLIYCLQQGSHDLFPVRNAIHQVFIVLIQKIFGGNVSDAKGYNVKAECKKDANAFFRQYPKLYLTFVSFFESKRSIDEKSFVFIAMILMHLKPSTVKSEFPIKPFIPKLLAQLMYGRLSYCKEIVYGALMAITGPEEWRDIFGWLLALDFINLPYNAMYNIMMVIIEYLKTPNPLNEHLTLAWQFTQLVIDHAIKDVQSNRTLFAPQLIFTTNFELIKLLTAARNGLKTKVTELHLKTLYQHSNIFLKLKLAEFIAANQRFEHCVVDMPYCMVDYMNELDGKKKSFVIIPPETFATFLTQLPVFEPLAETCLLFFKNKSFPKTCIGALKKYFGNIDLSSNSRQVSDEMFCLIMTIESKIRMHEKARFKFTPQQFERLRTIRKKKCHKLLVLLLETIEMLILESRNNHLFFRQGVQLLFPCLKVEDSMIRNSAAELICEIFQHDTHHMHAESVFSLYLWALPTIMYEYLNHVNDEAVIDEGEGKSKEIVVFKPSNTKYTHLSLEDCRFPVCIGMRLSQYIYQHCHETLYLDGPLKIILDNDNEYFEDEANYIKAFASSLFNNQLYNS</sequence>
<protein>
    <submittedName>
        <fullName evidence="2">DUF2428 domain-containing protein</fullName>
    </submittedName>
</protein>